<protein>
    <submittedName>
        <fullName evidence="2">Uncharacterized protein</fullName>
    </submittedName>
</protein>
<dbReference type="Proteomes" id="UP000078200">
    <property type="component" value="Unassembled WGS sequence"/>
</dbReference>
<evidence type="ECO:0000313" key="2">
    <source>
        <dbReference type="EnsemblMetazoa" id="GAUT016704-PA"/>
    </source>
</evidence>
<keyword evidence="1" id="KW-0812">Transmembrane</keyword>
<keyword evidence="1" id="KW-1133">Transmembrane helix</keyword>
<keyword evidence="1" id="KW-0472">Membrane</keyword>
<feature type="transmembrane region" description="Helical" evidence="1">
    <location>
        <begin position="26"/>
        <end position="46"/>
    </location>
</feature>
<dbReference type="VEuPathDB" id="VectorBase:GAUT016704"/>
<name>A0A1A9UV65_GLOAU</name>
<evidence type="ECO:0000256" key="1">
    <source>
        <dbReference type="SAM" id="Phobius"/>
    </source>
</evidence>
<sequence>MRKSQNVDSNNRHIIAIPALNCLRKVLNLISINSLMFALIYGFYAAKLKDKFTASCFSMYIFITNCSVVLDIAQAQPLPPPPPSSSSSSSPRTTLLHRNILTLSLGTDKLLNYIALPIEDVVALIAFFRLCNLCDCIKNAKHMRFLAMSQQRPVVVVVEIVPSAK</sequence>
<accession>A0A1A9UV65</accession>
<keyword evidence="3" id="KW-1185">Reference proteome</keyword>
<evidence type="ECO:0000313" key="3">
    <source>
        <dbReference type="Proteomes" id="UP000078200"/>
    </source>
</evidence>
<organism evidence="2 3">
    <name type="scientific">Glossina austeni</name>
    <name type="common">Savannah tsetse fly</name>
    <dbReference type="NCBI Taxonomy" id="7395"/>
    <lineage>
        <taxon>Eukaryota</taxon>
        <taxon>Metazoa</taxon>
        <taxon>Ecdysozoa</taxon>
        <taxon>Arthropoda</taxon>
        <taxon>Hexapoda</taxon>
        <taxon>Insecta</taxon>
        <taxon>Pterygota</taxon>
        <taxon>Neoptera</taxon>
        <taxon>Endopterygota</taxon>
        <taxon>Diptera</taxon>
        <taxon>Brachycera</taxon>
        <taxon>Muscomorpha</taxon>
        <taxon>Hippoboscoidea</taxon>
        <taxon>Glossinidae</taxon>
        <taxon>Glossina</taxon>
    </lineage>
</organism>
<reference evidence="2" key="1">
    <citation type="submission" date="2020-05" db="UniProtKB">
        <authorList>
            <consortium name="EnsemblMetazoa"/>
        </authorList>
    </citation>
    <scope>IDENTIFICATION</scope>
    <source>
        <strain evidence="2">TTRI</strain>
    </source>
</reference>
<dbReference type="EnsemblMetazoa" id="GAUT016704-RA">
    <property type="protein sequence ID" value="GAUT016704-PA"/>
    <property type="gene ID" value="GAUT016704"/>
</dbReference>
<dbReference type="AlphaFoldDB" id="A0A1A9UV65"/>
<proteinExistence type="predicted"/>